<proteinExistence type="predicted"/>
<dbReference type="HOGENOM" id="CLU_2887361_0_0_1"/>
<evidence type="ECO:0000313" key="1">
    <source>
        <dbReference type="EMBL" id="KIK34799.1"/>
    </source>
</evidence>
<organism evidence="1 2">
    <name type="scientific">Suillus luteus UH-Slu-Lm8-n1</name>
    <dbReference type="NCBI Taxonomy" id="930992"/>
    <lineage>
        <taxon>Eukaryota</taxon>
        <taxon>Fungi</taxon>
        <taxon>Dikarya</taxon>
        <taxon>Basidiomycota</taxon>
        <taxon>Agaricomycotina</taxon>
        <taxon>Agaricomycetes</taxon>
        <taxon>Agaricomycetidae</taxon>
        <taxon>Boletales</taxon>
        <taxon>Suillineae</taxon>
        <taxon>Suillaceae</taxon>
        <taxon>Suillus</taxon>
    </lineage>
</organism>
<dbReference type="InParanoid" id="A0A0D0A9G6"/>
<gene>
    <name evidence="1" type="ORF">CY34DRAFT_812660</name>
</gene>
<dbReference type="AlphaFoldDB" id="A0A0D0A9G6"/>
<accession>A0A0D0A9G6</accession>
<sequence length="63" mass="7001">MEPTRRLVRAVTVRTFRSLTSLRISNAVQDVLANDLKHSSWVSNLDAISTGVSSIIYGLQLRS</sequence>
<evidence type="ECO:0000313" key="2">
    <source>
        <dbReference type="Proteomes" id="UP000054485"/>
    </source>
</evidence>
<name>A0A0D0A9G6_9AGAM</name>
<dbReference type="EMBL" id="KN835701">
    <property type="protein sequence ID" value="KIK34799.1"/>
    <property type="molecule type" value="Genomic_DNA"/>
</dbReference>
<dbReference type="Proteomes" id="UP000054485">
    <property type="component" value="Unassembled WGS sequence"/>
</dbReference>
<reference evidence="2" key="2">
    <citation type="submission" date="2015-01" db="EMBL/GenBank/DDBJ databases">
        <title>Evolutionary Origins and Diversification of the Mycorrhizal Mutualists.</title>
        <authorList>
            <consortium name="DOE Joint Genome Institute"/>
            <consortium name="Mycorrhizal Genomics Consortium"/>
            <person name="Kohler A."/>
            <person name="Kuo A."/>
            <person name="Nagy L.G."/>
            <person name="Floudas D."/>
            <person name="Copeland A."/>
            <person name="Barry K.W."/>
            <person name="Cichocki N."/>
            <person name="Veneault-Fourrey C."/>
            <person name="LaButti K."/>
            <person name="Lindquist E.A."/>
            <person name="Lipzen A."/>
            <person name="Lundell T."/>
            <person name="Morin E."/>
            <person name="Murat C."/>
            <person name="Riley R."/>
            <person name="Ohm R."/>
            <person name="Sun H."/>
            <person name="Tunlid A."/>
            <person name="Henrissat B."/>
            <person name="Grigoriev I.V."/>
            <person name="Hibbett D.S."/>
            <person name="Martin F."/>
        </authorList>
    </citation>
    <scope>NUCLEOTIDE SEQUENCE [LARGE SCALE GENOMIC DNA]</scope>
    <source>
        <strain evidence="2">UH-Slu-Lm8-n1</strain>
    </source>
</reference>
<protein>
    <submittedName>
        <fullName evidence="1">Uncharacterized protein</fullName>
    </submittedName>
</protein>
<keyword evidence="2" id="KW-1185">Reference proteome</keyword>
<reference evidence="1 2" key="1">
    <citation type="submission" date="2014-04" db="EMBL/GenBank/DDBJ databases">
        <authorList>
            <consortium name="DOE Joint Genome Institute"/>
            <person name="Kuo A."/>
            <person name="Ruytinx J."/>
            <person name="Rineau F."/>
            <person name="Colpaert J."/>
            <person name="Kohler A."/>
            <person name="Nagy L.G."/>
            <person name="Floudas D."/>
            <person name="Copeland A."/>
            <person name="Barry K.W."/>
            <person name="Cichocki N."/>
            <person name="Veneault-Fourrey C."/>
            <person name="LaButti K."/>
            <person name="Lindquist E.A."/>
            <person name="Lipzen A."/>
            <person name="Lundell T."/>
            <person name="Morin E."/>
            <person name="Murat C."/>
            <person name="Sun H."/>
            <person name="Tunlid A."/>
            <person name="Henrissat B."/>
            <person name="Grigoriev I.V."/>
            <person name="Hibbett D.S."/>
            <person name="Martin F."/>
            <person name="Nordberg H.P."/>
            <person name="Cantor M.N."/>
            <person name="Hua S.X."/>
        </authorList>
    </citation>
    <scope>NUCLEOTIDE SEQUENCE [LARGE SCALE GENOMIC DNA]</scope>
    <source>
        <strain evidence="1 2">UH-Slu-Lm8-n1</strain>
    </source>
</reference>